<feature type="transmembrane region" description="Helical" evidence="8">
    <location>
        <begin position="399"/>
        <end position="419"/>
    </location>
</feature>
<feature type="transmembrane region" description="Helical" evidence="8">
    <location>
        <begin position="182"/>
        <end position="202"/>
    </location>
</feature>
<dbReference type="GO" id="GO:0009103">
    <property type="term" value="P:lipopolysaccharide biosynthetic process"/>
    <property type="evidence" value="ECO:0007669"/>
    <property type="project" value="UniProtKB-ARBA"/>
</dbReference>
<dbReference type="EMBL" id="RDBE01000010">
    <property type="protein sequence ID" value="RLV48182.1"/>
    <property type="molecule type" value="Genomic_DNA"/>
</dbReference>
<keyword evidence="2" id="KW-1003">Cell membrane</keyword>
<keyword evidence="7 8" id="KW-0472">Membrane</keyword>
<keyword evidence="5 8" id="KW-0812">Transmembrane</keyword>
<protein>
    <recommendedName>
        <fullName evidence="11">Phospholipid carrier-dependent glycosyltransferase</fullName>
    </recommendedName>
</protein>
<keyword evidence="10" id="KW-1185">Reference proteome</keyword>
<organism evidence="9 10">
    <name type="scientific">Nocardioides mangrovicus</name>
    <dbReference type="NCBI Taxonomy" id="2478913"/>
    <lineage>
        <taxon>Bacteria</taxon>
        <taxon>Bacillati</taxon>
        <taxon>Actinomycetota</taxon>
        <taxon>Actinomycetes</taxon>
        <taxon>Propionibacteriales</taxon>
        <taxon>Nocardioidaceae</taxon>
        <taxon>Nocardioides</taxon>
    </lineage>
</organism>
<gene>
    <name evidence="9" type="ORF">D9V37_19115</name>
</gene>
<comment type="subcellular location">
    <subcellularLocation>
        <location evidence="1">Cell membrane</location>
        <topology evidence="1">Multi-pass membrane protein</topology>
    </subcellularLocation>
</comment>
<dbReference type="PANTHER" id="PTHR33908:SF11">
    <property type="entry name" value="MEMBRANE PROTEIN"/>
    <property type="match status" value="1"/>
</dbReference>
<evidence type="ECO:0000256" key="4">
    <source>
        <dbReference type="ARBA" id="ARBA00022679"/>
    </source>
</evidence>
<evidence type="ECO:0000256" key="3">
    <source>
        <dbReference type="ARBA" id="ARBA00022676"/>
    </source>
</evidence>
<evidence type="ECO:0000256" key="8">
    <source>
        <dbReference type="SAM" id="Phobius"/>
    </source>
</evidence>
<feature type="transmembrane region" description="Helical" evidence="8">
    <location>
        <begin position="365"/>
        <end position="387"/>
    </location>
</feature>
<evidence type="ECO:0000256" key="6">
    <source>
        <dbReference type="ARBA" id="ARBA00022989"/>
    </source>
</evidence>
<feature type="transmembrane region" description="Helical" evidence="8">
    <location>
        <begin position="63"/>
        <end position="85"/>
    </location>
</feature>
<dbReference type="PANTHER" id="PTHR33908">
    <property type="entry name" value="MANNOSYLTRANSFERASE YKCB-RELATED"/>
    <property type="match status" value="1"/>
</dbReference>
<keyword evidence="3" id="KW-0328">Glycosyltransferase</keyword>
<sequence length="469" mass="51768">MFGVAVLLGIAVRVVVMLGFFPAFVYSDGPTYLDLSEHLAPSQERVVGYAVVLKVLLWVTDQVWFVAVVQHVLGLLTAVIGYALLRRWGVGPVVATLGVLPVLFDGMQLVLEHSVLADVVFDLLLLVAVAILAWRRSPRVPAAALAGLALGAAALTKIAGGPVILGAVVLCLVLAAGWRMKLLTTLAVCVAFVVPLLGYAAWYHSVHGVYALSESGGRAKYMRTTGFVDCSRFVVPEYEQRLCPTTPVGQRYDPTFYGWHDPDNTHGLEPPKGMTLNQVFGDFARRAIAAQPQTYRAIVWRDVKMTFAWHRWDDYEYSTSRKWMFDGYRAWLPTDYTGPAYREHGGRLLTAKQPWSGFLWTYGGWVYLPGPVLLALLALVAIATLWPSRWSRNPGVGRSLGFVLAALGMGLVVIPDVTAQFTWRYVLPAFVLVPMAAALAWARLAGRPRPDEARRIGRRATETRPSDRF</sequence>
<dbReference type="GO" id="GO:0005886">
    <property type="term" value="C:plasma membrane"/>
    <property type="evidence" value="ECO:0007669"/>
    <property type="project" value="UniProtKB-SubCell"/>
</dbReference>
<dbReference type="InterPro" id="IPR050297">
    <property type="entry name" value="LipidA_mod_glycosyltrf_83"/>
</dbReference>
<evidence type="ECO:0000256" key="1">
    <source>
        <dbReference type="ARBA" id="ARBA00004651"/>
    </source>
</evidence>
<feature type="transmembrane region" description="Helical" evidence="8">
    <location>
        <begin position="425"/>
        <end position="445"/>
    </location>
</feature>
<accession>A0A3L8NZU3</accession>
<evidence type="ECO:0000256" key="7">
    <source>
        <dbReference type="ARBA" id="ARBA00023136"/>
    </source>
</evidence>
<evidence type="ECO:0000256" key="2">
    <source>
        <dbReference type="ARBA" id="ARBA00022475"/>
    </source>
</evidence>
<comment type="caution">
    <text evidence="9">The sequence shown here is derived from an EMBL/GenBank/DDBJ whole genome shotgun (WGS) entry which is preliminary data.</text>
</comment>
<dbReference type="AlphaFoldDB" id="A0A3L8NZU3"/>
<keyword evidence="6 8" id="KW-1133">Transmembrane helix</keyword>
<evidence type="ECO:0008006" key="11">
    <source>
        <dbReference type="Google" id="ProtNLM"/>
    </source>
</evidence>
<feature type="transmembrane region" description="Helical" evidence="8">
    <location>
        <begin position="115"/>
        <end position="134"/>
    </location>
</feature>
<name>A0A3L8NZU3_9ACTN</name>
<dbReference type="Proteomes" id="UP000281708">
    <property type="component" value="Unassembled WGS sequence"/>
</dbReference>
<reference evidence="9 10" key="1">
    <citation type="submission" date="2018-10" db="EMBL/GenBank/DDBJ databases">
        <title>Marmoricola sp. 4Q3S-7 whole genome shotgun sequence.</title>
        <authorList>
            <person name="Li F."/>
        </authorList>
    </citation>
    <scope>NUCLEOTIDE SEQUENCE [LARGE SCALE GENOMIC DNA]</scope>
    <source>
        <strain evidence="9 10">4Q3S-7</strain>
    </source>
</reference>
<keyword evidence="4" id="KW-0808">Transferase</keyword>
<dbReference type="GO" id="GO:0016763">
    <property type="term" value="F:pentosyltransferase activity"/>
    <property type="evidence" value="ECO:0007669"/>
    <property type="project" value="TreeGrafter"/>
</dbReference>
<evidence type="ECO:0000256" key="5">
    <source>
        <dbReference type="ARBA" id="ARBA00022692"/>
    </source>
</evidence>
<proteinExistence type="predicted"/>
<feature type="transmembrane region" description="Helical" evidence="8">
    <location>
        <begin position="146"/>
        <end position="175"/>
    </location>
</feature>
<evidence type="ECO:0000313" key="9">
    <source>
        <dbReference type="EMBL" id="RLV48182.1"/>
    </source>
</evidence>
<evidence type="ECO:0000313" key="10">
    <source>
        <dbReference type="Proteomes" id="UP000281708"/>
    </source>
</evidence>